<feature type="chain" id="PRO_5044882592" description="Secreted protein" evidence="2">
    <location>
        <begin position="25"/>
        <end position="143"/>
    </location>
</feature>
<dbReference type="Proteomes" id="UP001620645">
    <property type="component" value="Unassembled WGS sequence"/>
</dbReference>
<evidence type="ECO:0000313" key="3">
    <source>
        <dbReference type="EMBL" id="KAL3084233.1"/>
    </source>
</evidence>
<feature type="compositionally biased region" description="Polar residues" evidence="1">
    <location>
        <begin position="53"/>
        <end position="68"/>
    </location>
</feature>
<dbReference type="EMBL" id="JBICCN010000238">
    <property type="protein sequence ID" value="KAL3084233.1"/>
    <property type="molecule type" value="Genomic_DNA"/>
</dbReference>
<keyword evidence="4" id="KW-1185">Reference proteome</keyword>
<evidence type="ECO:0000313" key="4">
    <source>
        <dbReference type="Proteomes" id="UP001620645"/>
    </source>
</evidence>
<dbReference type="AlphaFoldDB" id="A0ABD2J556"/>
<feature type="signal peptide" evidence="2">
    <location>
        <begin position="1"/>
        <end position="24"/>
    </location>
</feature>
<feature type="region of interest" description="Disordered" evidence="1">
    <location>
        <begin position="53"/>
        <end position="99"/>
    </location>
</feature>
<evidence type="ECO:0000256" key="2">
    <source>
        <dbReference type="SAM" id="SignalP"/>
    </source>
</evidence>
<evidence type="ECO:0000256" key="1">
    <source>
        <dbReference type="SAM" id="MobiDB-lite"/>
    </source>
</evidence>
<comment type="caution">
    <text evidence="3">The sequence shown here is derived from an EMBL/GenBank/DDBJ whole genome shotgun (WGS) entry which is preliminary data.</text>
</comment>
<proteinExistence type="predicted"/>
<keyword evidence="2" id="KW-0732">Signal</keyword>
<gene>
    <name evidence="3" type="ORF">niasHS_009721</name>
</gene>
<reference evidence="3 4" key="1">
    <citation type="submission" date="2024-10" db="EMBL/GenBank/DDBJ databases">
        <authorList>
            <person name="Kim D."/>
        </authorList>
    </citation>
    <scope>NUCLEOTIDE SEQUENCE [LARGE SCALE GENOMIC DNA]</scope>
    <source>
        <strain evidence="3">Taebaek</strain>
    </source>
</reference>
<organism evidence="3 4">
    <name type="scientific">Heterodera schachtii</name>
    <name type="common">Sugarbeet cyst nematode worm</name>
    <name type="synonym">Tylenchus schachtii</name>
    <dbReference type="NCBI Taxonomy" id="97005"/>
    <lineage>
        <taxon>Eukaryota</taxon>
        <taxon>Metazoa</taxon>
        <taxon>Ecdysozoa</taxon>
        <taxon>Nematoda</taxon>
        <taxon>Chromadorea</taxon>
        <taxon>Rhabditida</taxon>
        <taxon>Tylenchina</taxon>
        <taxon>Tylenchomorpha</taxon>
        <taxon>Tylenchoidea</taxon>
        <taxon>Heteroderidae</taxon>
        <taxon>Heteroderinae</taxon>
        <taxon>Heterodera</taxon>
    </lineage>
</organism>
<evidence type="ECO:0008006" key="5">
    <source>
        <dbReference type="Google" id="ProtNLM"/>
    </source>
</evidence>
<name>A0ABD2J556_HETSC</name>
<sequence>MRFSLPLLLLFVIVLALCNNFCDGMDPNLSTDLSLSQPGSSYYQFQPPTLESSNAASMRMETSSYNFEQNGKKNGKSNKKNQQPGHAYPPGDQSNQYYTQASTGYGDVPYYGQGFHSMSGLEKITYGSVKETKKPKKWFGKGK</sequence>
<protein>
    <recommendedName>
        <fullName evidence="5">Secreted protein</fullName>
    </recommendedName>
</protein>
<accession>A0ABD2J556</accession>